<evidence type="ECO:0000313" key="1">
    <source>
        <dbReference type="EMBL" id="TDT34100.1"/>
    </source>
</evidence>
<sequence>MRALRFAVPLLGAVLILGTVLLGQQLGTTAPTPPQAVAGATSATRVCPALTGGEDGGSVVVDSLSAPPESAVQLQRADGTELGTVPGGQLRRVAVEESATTIARANGDAATLTGQSSLAEQTSGSKRGLMISPCVSASTEAWFTGFRSNDTERAVLLITNPDSEAAEVSLNIYTAEGLAAVAGTSGIAVQPGETREVPMESLLSSDDPLAVQVLATSGRVSAAAEVETGTGSDPAGADWVAGAGLTDTTVVIPGVPGGDGSRELVVANPGDQRNQVSVELLGSDGAFPPADADQLDLAAESVGSVELAEAAAGEPVAVRITAEQPVTAGVVSRSTDDAASSDVSYSPASAAVGAFGVAAVGGLADHRGTLMVSSSAAVESSYEWQAYGEDGSVVGEGTETVPAEGTSAVQMPDEGQLAVHITPVGDVELFAGIALAGDVDGVSTLSAAPITASRVLQEDPPQFDPEVAR</sequence>
<name>A0A4R7J9B3_9ACTN</name>
<dbReference type="RefSeq" id="WP_133754521.1">
    <property type="nucleotide sequence ID" value="NZ_SOAW01000001.1"/>
</dbReference>
<dbReference type="EMBL" id="SOAW01000001">
    <property type="protein sequence ID" value="TDT34100.1"/>
    <property type="molecule type" value="Genomic_DNA"/>
</dbReference>
<protein>
    <submittedName>
        <fullName evidence="1">Uncharacterized protein</fullName>
    </submittedName>
</protein>
<accession>A0A4R7J9B3</accession>
<keyword evidence="2" id="KW-1185">Reference proteome</keyword>
<dbReference type="Pfam" id="PF18986">
    <property type="entry name" value="DUF5719"/>
    <property type="match status" value="1"/>
</dbReference>
<comment type="caution">
    <text evidence="1">The sequence shown here is derived from an EMBL/GenBank/DDBJ whole genome shotgun (WGS) entry which is preliminary data.</text>
</comment>
<dbReference type="Proteomes" id="UP000295371">
    <property type="component" value="Unassembled WGS sequence"/>
</dbReference>
<evidence type="ECO:0000313" key="2">
    <source>
        <dbReference type="Proteomes" id="UP000295371"/>
    </source>
</evidence>
<gene>
    <name evidence="1" type="ORF">CLV29_1752</name>
</gene>
<proteinExistence type="predicted"/>
<dbReference type="OrthoDB" id="3729011at2"/>
<dbReference type="InterPro" id="IPR043777">
    <property type="entry name" value="DUF5719"/>
</dbReference>
<reference evidence="1 2" key="1">
    <citation type="submission" date="2019-03" db="EMBL/GenBank/DDBJ databases">
        <title>Genomic Encyclopedia of Archaeal and Bacterial Type Strains, Phase II (KMG-II): from individual species to whole genera.</title>
        <authorList>
            <person name="Goeker M."/>
        </authorList>
    </citation>
    <scope>NUCLEOTIDE SEQUENCE [LARGE SCALE GENOMIC DNA]</scope>
    <source>
        <strain evidence="1 2">DSM 24323</strain>
    </source>
</reference>
<organism evidence="1 2">
    <name type="scientific">Naumannella halotolerans</name>
    <dbReference type="NCBI Taxonomy" id="993414"/>
    <lineage>
        <taxon>Bacteria</taxon>
        <taxon>Bacillati</taxon>
        <taxon>Actinomycetota</taxon>
        <taxon>Actinomycetes</taxon>
        <taxon>Propionibacteriales</taxon>
        <taxon>Propionibacteriaceae</taxon>
        <taxon>Naumannella</taxon>
    </lineage>
</organism>
<dbReference type="AlphaFoldDB" id="A0A4R7J9B3"/>